<dbReference type="Pfam" id="PF00067">
    <property type="entry name" value="p450"/>
    <property type="match status" value="1"/>
</dbReference>
<dbReference type="PANTHER" id="PTHR46300">
    <property type="entry name" value="P450, PUTATIVE (EUROFUNG)-RELATED-RELATED"/>
    <property type="match status" value="1"/>
</dbReference>
<dbReference type="InterPro" id="IPR001128">
    <property type="entry name" value="Cyt_P450"/>
</dbReference>
<dbReference type="STRING" id="1442368.A0A0D2DR61"/>
<dbReference type="Proteomes" id="UP000053029">
    <property type="component" value="Unassembled WGS sequence"/>
</dbReference>
<dbReference type="VEuPathDB" id="FungiDB:Z517_06961"/>
<evidence type="ECO:0000256" key="7">
    <source>
        <dbReference type="PIRSR" id="PIRSR602401-1"/>
    </source>
</evidence>
<keyword evidence="9" id="KW-0472">Membrane</keyword>
<dbReference type="PRINTS" id="PR00463">
    <property type="entry name" value="EP450I"/>
</dbReference>
<dbReference type="GeneID" id="25306451"/>
<keyword evidence="6 8" id="KW-0503">Monooxygenase</keyword>
<evidence type="ECO:0000313" key="11">
    <source>
        <dbReference type="Proteomes" id="UP000053029"/>
    </source>
</evidence>
<dbReference type="AlphaFoldDB" id="A0A0D2DR61"/>
<evidence type="ECO:0008006" key="12">
    <source>
        <dbReference type="Google" id="ProtNLM"/>
    </source>
</evidence>
<evidence type="ECO:0000256" key="9">
    <source>
        <dbReference type="SAM" id="Phobius"/>
    </source>
</evidence>
<dbReference type="InterPro" id="IPR002401">
    <property type="entry name" value="Cyt_P450_E_grp-I"/>
</dbReference>
<dbReference type="PRINTS" id="PR00385">
    <property type="entry name" value="P450"/>
</dbReference>
<evidence type="ECO:0000313" key="10">
    <source>
        <dbReference type="EMBL" id="KIW80346.1"/>
    </source>
</evidence>
<accession>A0A0D2DR61</accession>
<sequence>MAVSTGDVSTVQYVVVVVGLFLIYKILHIGMRPKNYPPGPPTIPIVGNLLQIPIKNFHLGFQEIAKKYGPIVSLKLGATDMIMLNHPTAVRELLEKRSNIYSARPDIYIREYLDNYNILLRDNDDMWRRQRKLYHARLNVKTTDTYLPYQHFESVQFLHDLLYQPEEFLEHTRRFTASVSTTLIYGWRTPKIHDGWVKRLLEWFDATSDAINFQLVDFYPFLKPWYRIMPHWMSSYKRTLRRIRQLENATFLPLLEEAKRRIQEGKHYPCFTADMLLDKDADRLEDVQIAHNAGNGFGAAMDTTSNTLMGFIKAMALYPEVQAKGQKEIDSVIGADKMPSWDDRARLPYIRAIVEETVRWAPSPLTAAAPHSLLKDDVYNGMVIPKRSPFFQVWTLNHGTFAEPRQFRPERFTDESTALESTAISPDSSKRPHFTFGGGRRVCPGFHVAERALFIAISRMLWSFDIRRKYDSNGNPTPIEPDAVTPGFIVRPADFECDIKPRDAHRKDMIINAWKECEKELDSEGNYTEEFFRRTFKKKF</sequence>
<dbReference type="GO" id="GO:0020037">
    <property type="term" value="F:heme binding"/>
    <property type="evidence" value="ECO:0007669"/>
    <property type="project" value="InterPro"/>
</dbReference>
<keyword evidence="5 7" id="KW-0408">Iron</keyword>
<evidence type="ECO:0000256" key="2">
    <source>
        <dbReference type="ARBA" id="ARBA00010617"/>
    </source>
</evidence>
<dbReference type="InterPro" id="IPR017972">
    <property type="entry name" value="Cyt_P450_CS"/>
</dbReference>
<dbReference type="GO" id="GO:0004497">
    <property type="term" value="F:monooxygenase activity"/>
    <property type="evidence" value="ECO:0007669"/>
    <property type="project" value="UniProtKB-KW"/>
</dbReference>
<evidence type="ECO:0000256" key="8">
    <source>
        <dbReference type="RuleBase" id="RU000461"/>
    </source>
</evidence>
<keyword evidence="9" id="KW-0812">Transmembrane</keyword>
<comment type="cofactor">
    <cofactor evidence="1 7">
        <name>heme</name>
        <dbReference type="ChEBI" id="CHEBI:30413"/>
    </cofactor>
</comment>
<keyword evidence="11" id="KW-1185">Reference proteome</keyword>
<evidence type="ECO:0000256" key="6">
    <source>
        <dbReference type="ARBA" id="ARBA00023033"/>
    </source>
</evidence>
<dbReference type="HOGENOM" id="CLU_001570_2_1_1"/>
<dbReference type="OrthoDB" id="1103324at2759"/>
<evidence type="ECO:0000256" key="5">
    <source>
        <dbReference type="ARBA" id="ARBA00023004"/>
    </source>
</evidence>
<dbReference type="PANTHER" id="PTHR46300:SF2">
    <property type="entry name" value="CYTOCHROME P450 MONOOXYGENASE ALNH-RELATED"/>
    <property type="match status" value="1"/>
</dbReference>
<keyword evidence="9" id="KW-1133">Transmembrane helix</keyword>
<dbReference type="RefSeq" id="XP_013284154.1">
    <property type="nucleotide sequence ID" value="XM_013428700.1"/>
</dbReference>
<dbReference type="SUPFAM" id="SSF48264">
    <property type="entry name" value="Cytochrome P450"/>
    <property type="match status" value="1"/>
</dbReference>
<comment type="similarity">
    <text evidence="2 8">Belongs to the cytochrome P450 family.</text>
</comment>
<gene>
    <name evidence="10" type="ORF">Z517_06961</name>
</gene>
<feature type="binding site" description="axial binding residue" evidence="7">
    <location>
        <position position="443"/>
    </location>
    <ligand>
        <name>heme</name>
        <dbReference type="ChEBI" id="CHEBI:30413"/>
    </ligand>
    <ligandPart>
        <name>Fe</name>
        <dbReference type="ChEBI" id="CHEBI:18248"/>
    </ligandPart>
</feature>
<dbReference type="PROSITE" id="PS00086">
    <property type="entry name" value="CYTOCHROME_P450"/>
    <property type="match status" value="1"/>
</dbReference>
<dbReference type="GO" id="GO:0005506">
    <property type="term" value="F:iron ion binding"/>
    <property type="evidence" value="ECO:0007669"/>
    <property type="project" value="InterPro"/>
</dbReference>
<dbReference type="CDD" id="cd11065">
    <property type="entry name" value="CYP64-like"/>
    <property type="match status" value="1"/>
</dbReference>
<dbReference type="Gene3D" id="1.10.630.10">
    <property type="entry name" value="Cytochrome P450"/>
    <property type="match status" value="1"/>
</dbReference>
<reference evidence="10 11" key="1">
    <citation type="submission" date="2015-01" db="EMBL/GenBank/DDBJ databases">
        <title>The Genome Sequence of Fonsecaea pedrosoi CBS 271.37.</title>
        <authorList>
            <consortium name="The Broad Institute Genomics Platform"/>
            <person name="Cuomo C."/>
            <person name="de Hoog S."/>
            <person name="Gorbushina A."/>
            <person name="Stielow B."/>
            <person name="Teixiera M."/>
            <person name="Abouelleil A."/>
            <person name="Chapman S.B."/>
            <person name="Priest M."/>
            <person name="Young S.K."/>
            <person name="Wortman J."/>
            <person name="Nusbaum C."/>
            <person name="Birren B."/>
        </authorList>
    </citation>
    <scope>NUCLEOTIDE SEQUENCE [LARGE SCALE GENOMIC DNA]</scope>
    <source>
        <strain evidence="10 11">CBS 271.37</strain>
    </source>
</reference>
<keyword evidence="4 8" id="KW-0560">Oxidoreductase</keyword>
<protein>
    <recommendedName>
        <fullName evidence="12">Cytochrome P450</fullName>
    </recommendedName>
</protein>
<organism evidence="10 11">
    <name type="scientific">Fonsecaea pedrosoi CBS 271.37</name>
    <dbReference type="NCBI Taxonomy" id="1442368"/>
    <lineage>
        <taxon>Eukaryota</taxon>
        <taxon>Fungi</taxon>
        <taxon>Dikarya</taxon>
        <taxon>Ascomycota</taxon>
        <taxon>Pezizomycotina</taxon>
        <taxon>Eurotiomycetes</taxon>
        <taxon>Chaetothyriomycetidae</taxon>
        <taxon>Chaetothyriales</taxon>
        <taxon>Herpotrichiellaceae</taxon>
        <taxon>Fonsecaea</taxon>
    </lineage>
</organism>
<evidence type="ECO:0000256" key="3">
    <source>
        <dbReference type="ARBA" id="ARBA00022723"/>
    </source>
</evidence>
<keyword evidence="7 8" id="KW-0349">Heme</keyword>
<evidence type="ECO:0000256" key="1">
    <source>
        <dbReference type="ARBA" id="ARBA00001971"/>
    </source>
</evidence>
<dbReference type="InterPro" id="IPR036396">
    <property type="entry name" value="Cyt_P450_sf"/>
</dbReference>
<keyword evidence="3 7" id="KW-0479">Metal-binding</keyword>
<name>A0A0D2DR61_9EURO</name>
<dbReference type="EMBL" id="KN846972">
    <property type="protein sequence ID" value="KIW80346.1"/>
    <property type="molecule type" value="Genomic_DNA"/>
</dbReference>
<dbReference type="InterPro" id="IPR050364">
    <property type="entry name" value="Cytochrome_P450_fung"/>
</dbReference>
<evidence type="ECO:0000256" key="4">
    <source>
        <dbReference type="ARBA" id="ARBA00023002"/>
    </source>
</evidence>
<proteinExistence type="inferred from homology"/>
<dbReference type="GO" id="GO:0016705">
    <property type="term" value="F:oxidoreductase activity, acting on paired donors, with incorporation or reduction of molecular oxygen"/>
    <property type="evidence" value="ECO:0007669"/>
    <property type="project" value="InterPro"/>
</dbReference>
<feature type="transmembrane region" description="Helical" evidence="9">
    <location>
        <begin position="12"/>
        <end position="31"/>
    </location>
</feature>